<dbReference type="InterPro" id="IPR011545">
    <property type="entry name" value="DEAD/DEAH_box_helicase_dom"/>
</dbReference>
<dbReference type="PROSITE" id="PS51194">
    <property type="entry name" value="HELICASE_CTER"/>
    <property type="match status" value="1"/>
</dbReference>
<feature type="short sequence motif" description="Q motif" evidence="6">
    <location>
        <begin position="203"/>
        <end position="231"/>
    </location>
</feature>
<dbReference type="PROSITE" id="PS51195">
    <property type="entry name" value="Q_MOTIF"/>
    <property type="match status" value="1"/>
</dbReference>
<feature type="compositionally biased region" description="Polar residues" evidence="8">
    <location>
        <begin position="51"/>
        <end position="78"/>
    </location>
</feature>
<comment type="similarity">
    <text evidence="7">Belongs to the DEAD box helicase family.</text>
</comment>
<dbReference type="GO" id="GO:0003723">
    <property type="term" value="F:RNA binding"/>
    <property type="evidence" value="ECO:0007669"/>
    <property type="project" value="UniProtKB-UniRule"/>
</dbReference>
<reference evidence="12 13" key="1">
    <citation type="submission" date="2014-06" db="EMBL/GenBank/DDBJ databases">
        <authorList>
            <person name="Swart Estienne"/>
        </authorList>
    </citation>
    <scope>NUCLEOTIDE SEQUENCE [LARGE SCALE GENOMIC DNA]</scope>
    <source>
        <strain evidence="12 13">130c</strain>
    </source>
</reference>
<dbReference type="SMART" id="SM00490">
    <property type="entry name" value="HELICc"/>
    <property type="match status" value="1"/>
</dbReference>
<dbReference type="Proteomes" id="UP000039865">
    <property type="component" value="Unassembled WGS sequence"/>
</dbReference>
<evidence type="ECO:0000256" key="8">
    <source>
        <dbReference type="SAM" id="MobiDB-lite"/>
    </source>
</evidence>
<feature type="domain" description="DEAD-box RNA helicase Q" evidence="11">
    <location>
        <begin position="203"/>
        <end position="231"/>
    </location>
</feature>
<feature type="region of interest" description="Disordered" evidence="8">
    <location>
        <begin position="741"/>
        <end position="770"/>
    </location>
</feature>
<dbReference type="InterPro" id="IPR014014">
    <property type="entry name" value="RNA_helicase_DEAD_Q_motif"/>
</dbReference>
<keyword evidence="13" id="KW-1185">Reference proteome</keyword>
<feature type="domain" description="Helicase C-terminal" evidence="10">
    <location>
        <begin position="451"/>
        <end position="643"/>
    </location>
</feature>
<evidence type="ECO:0000313" key="12">
    <source>
        <dbReference type="EMBL" id="CDW85038.1"/>
    </source>
</evidence>
<comment type="catalytic activity">
    <reaction evidence="7">
        <text>ATP + H2O = ADP + phosphate + H(+)</text>
        <dbReference type="Rhea" id="RHEA:13065"/>
        <dbReference type="ChEBI" id="CHEBI:15377"/>
        <dbReference type="ChEBI" id="CHEBI:15378"/>
        <dbReference type="ChEBI" id="CHEBI:30616"/>
        <dbReference type="ChEBI" id="CHEBI:43474"/>
        <dbReference type="ChEBI" id="CHEBI:456216"/>
        <dbReference type="EC" id="3.6.4.13"/>
    </reaction>
</comment>
<dbReference type="SMART" id="SM00487">
    <property type="entry name" value="DEXDc"/>
    <property type="match status" value="1"/>
</dbReference>
<dbReference type="InParanoid" id="A0A078AW66"/>
<name>A0A078AW66_STYLE</name>
<dbReference type="EC" id="3.6.4.13" evidence="7"/>
<comment type="domain">
    <text evidence="7">The Q motif is unique to and characteristic of the DEAD box family of RNA helicases and controls ATP binding and hydrolysis.</text>
</comment>
<evidence type="ECO:0000256" key="7">
    <source>
        <dbReference type="RuleBase" id="RU365068"/>
    </source>
</evidence>
<gene>
    <name evidence="12" type="primary">Contig10286.g525</name>
    <name evidence="12" type="ORF">STYLEM_14108</name>
</gene>
<dbReference type="PANTHER" id="PTHR24031">
    <property type="entry name" value="RNA HELICASE"/>
    <property type="match status" value="1"/>
</dbReference>
<protein>
    <recommendedName>
        <fullName evidence="7">ATP-dependent RNA helicase</fullName>
        <ecNumber evidence="7">3.6.4.13</ecNumber>
    </recommendedName>
</protein>
<dbReference type="InterPro" id="IPR027417">
    <property type="entry name" value="P-loop_NTPase"/>
</dbReference>
<keyword evidence="4 7" id="KW-0067">ATP-binding</keyword>
<feature type="compositionally biased region" description="Basic and acidic residues" evidence="8">
    <location>
        <begin position="742"/>
        <end position="770"/>
    </location>
</feature>
<feature type="compositionally biased region" description="Basic residues" evidence="8">
    <location>
        <begin position="30"/>
        <end position="46"/>
    </location>
</feature>
<dbReference type="GO" id="GO:0016887">
    <property type="term" value="F:ATP hydrolysis activity"/>
    <property type="evidence" value="ECO:0007669"/>
    <property type="project" value="RHEA"/>
</dbReference>
<dbReference type="Pfam" id="PF00271">
    <property type="entry name" value="Helicase_C"/>
    <property type="match status" value="1"/>
</dbReference>
<dbReference type="InterPro" id="IPR025313">
    <property type="entry name" value="SPB4-like_CTE"/>
</dbReference>
<evidence type="ECO:0000259" key="9">
    <source>
        <dbReference type="PROSITE" id="PS51192"/>
    </source>
</evidence>
<keyword evidence="1 7" id="KW-0547">Nucleotide-binding</keyword>
<dbReference type="Gene3D" id="3.40.50.300">
    <property type="entry name" value="P-loop containing nucleotide triphosphate hydrolases"/>
    <property type="match status" value="2"/>
</dbReference>
<evidence type="ECO:0000313" key="13">
    <source>
        <dbReference type="Proteomes" id="UP000039865"/>
    </source>
</evidence>
<dbReference type="PROSITE" id="PS00039">
    <property type="entry name" value="DEAD_ATP_HELICASE"/>
    <property type="match status" value="1"/>
</dbReference>
<dbReference type="EMBL" id="CCKQ01013380">
    <property type="protein sequence ID" value="CDW85038.1"/>
    <property type="molecule type" value="Genomic_DNA"/>
</dbReference>
<dbReference type="PROSITE" id="PS51192">
    <property type="entry name" value="HELICASE_ATP_BIND_1"/>
    <property type="match status" value="1"/>
</dbReference>
<dbReference type="CDD" id="cd18787">
    <property type="entry name" value="SF2_C_DEAD"/>
    <property type="match status" value="1"/>
</dbReference>
<evidence type="ECO:0000256" key="4">
    <source>
        <dbReference type="ARBA" id="ARBA00022840"/>
    </source>
</evidence>
<dbReference type="SUPFAM" id="SSF52540">
    <property type="entry name" value="P-loop containing nucleoside triphosphate hydrolases"/>
    <property type="match status" value="2"/>
</dbReference>
<dbReference type="InterPro" id="IPR014001">
    <property type="entry name" value="Helicase_ATP-bd"/>
</dbReference>
<proteinExistence type="inferred from homology"/>
<dbReference type="OMA" id="AVHIKAD"/>
<feature type="region of interest" description="Disordered" evidence="8">
    <location>
        <begin position="1"/>
        <end position="78"/>
    </location>
</feature>
<evidence type="ECO:0000256" key="3">
    <source>
        <dbReference type="ARBA" id="ARBA00022806"/>
    </source>
</evidence>
<evidence type="ECO:0000256" key="5">
    <source>
        <dbReference type="ARBA" id="ARBA00022884"/>
    </source>
</evidence>
<evidence type="ECO:0000259" key="11">
    <source>
        <dbReference type="PROSITE" id="PS51195"/>
    </source>
</evidence>
<dbReference type="AlphaFoldDB" id="A0A078AW66"/>
<sequence length="842" mass="98234">MDNLLLNIDFNKGGNNKEPAGAKTNNKNKDKYKKNKQKIINKKIERHNKTSDGQPRTFNNQTQGDRFNKNKPFQQRPQHQSLLVAEKQPELVSEAIVEEQQQQEPVQINQIKRHLGISDKSKQIKKEYKEALADKTVKFDGDDDYDIELNPILPNEKKVKYQNRDKKQDQEIKEEEKTEQQAAKVPFVEEVLVREEAEVFTGDKFSDLPLNDKLKQVLQENNFEKLTNIQKSAIPVILKHQNVVLKSETGSGKTLAYLVPLLEYLSYISLNKEKITRENGTYCVIFSPTRELCLQIEIEMKKLLKLFYYVVCGTITGGENPKKEKSRIRKGLTVIICTPGRFLYHLENSSCLNFSRLCYYIFDEADRILDQGFEREMNKCLSMIKKKVPEKFKTKGDDCFWSDSMRINFVSATINSKVEALGSKLMENYEKVGFDLSVSSEMEVVAQIPKQIQQFFVEIPTQYRLLYLLAFLYTHQQEKVLVFVSNCEHVNFLYHLINNLNWNKFGKREDDQNKNENEEQKVDTLCGGHIYKLHGDMDHNERKKNYFGFDKADSAILISTDVASRGLDFKHVEWILQYDLSSQIKEYVNRVGRTARIATTGQSLCFMMPQEKGYIKHLKTKYGFEIHQRDRFNLIKLFQKKVQELKPEAKLIFKSLKNIEDEDEQQEAIHRLRYLVRSTMEQDGLNLISMAQIAKNSSTRAYAGHSHEMRHVFEINNLNLTEFARSFALYKNLMSVGLPQYGKKEEKKRTHSKRDDKNNQSEKTVNMDDEKMFSKRLKKSQQKGLEKKLNVLTDVNQKERVMGMISDLKRAVYVNEDKVALRKKNFEKARHSVGKKVLSEFI</sequence>
<dbReference type="SMART" id="SM01178">
    <property type="entry name" value="DUF4217"/>
    <property type="match status" value="1"/>
</dbReference>
<dbReference type="InterPro" id="IPR001650">
    <property type="entry name" value="Helicase_C-like"/>
</dbReference>
<evidence type="ECO:0000256" key="6">
    <source>
        <dbReference type="PROSITE-ProRule" id="PRU00552"/>
    </source>
</evidence>
<evidence type="ECO:0000256" key="2">
    <source>
        <dbReference type="ARBA" id="ARBA00022801"/>
    </source>
</evidence>
<dbReference type="OrthoDB" id="422663at2759"/>
<evidence type="ECO:0000256" key="1">
    <source>
        <dbReference type="ARBA" id="ARBA00022741"/>
    </source>
</evidence>
<evidence type="ECO:0000259" key="10">
    <source>
        <dbReference type="PROSITE" id="PS51194"/>
    </source>
</evidence>
<accession>A0A078AW66</accession>
<keyword evidence="2 7" id="KW-0378">Hydrolase</keyword>
<comment type="function">
    <text evidence="7">RNA helicase.</text>
</comment>
<keyword evidence="3 7" id="KW-0347">Helicase</keyword>
<feature type="region of interest" description="Disordered" evidence="8">
    <location>
        <begin position="158"/>
        <end position="179"/>
    </location>
</feature>
<dbReference type="InterPro" id="IPR000629">
    <property type="entry name" value="RNA-helicase_DEAD-box_CS"/>
</dbReference>
<dbReference type="GO" id="GO:0005524">
    <property type="term" value="F:ATP binding"/>
    <property type="evidence" value="ECO:0007669"/>
    <property type="project" value="UniProtKB-UniRule"/>
</dbReference>
<dbReference type="Pfam" id="PF13959">
    <property type="entry name" value="CTE_SPB4"/>
    <property type="match status" value="1"/>
</dbReference>
<dbReference type="Pfam" id="PF00270">
    <property type="entry name" value="DEAD"/>
    <property type="match status" value="1"/>
</dbReference>
<keyword evidence="5 7" id="KW-0694">RNA-binding</keyword>
<organism evidence="12 13">
    <name type="scientific">Stylonychia lemnae</name>
    <name type="common">Ciliate</name>
    <dbReference type="NCBI Taxonomy" id="5949"/>
    <lineage>
        <taxon>Eukaryota</taxon>
        <taxon>Sar</taxon>
        <taxon>Alveolata</taxon>
        <taxon>Ciliophora</taxon>
        <taxon>Intramacronucleata</taxon>
        <taxon>Spirotrichea</taxon>
        <taxon>Stichotrichia</taxon>
        <taxon>Sporadotrichida</taxon>
        <taxon>Oxytrichidae</taxon>
        <taxon>Stylonychinae</taxon>
        <taxon>Stylonychia</taxon>
    </lineage>
</organism>
<dbReference type="GO" id="GO:0003724">
    <property type="term" value="F:RNA helicase activity"/>
    <property type="evidence" value="ECO:0007669"/>
    <property type="project" value="UniProtKB-EC"/>
</dbReference>
<feature type="domain" description="Helicase ATP-binding" evidence="9">
    <location>
        <begin position="234"/>
        <end position="432"/>
    </location>
</feature>